<dbReference type="RefSeq" id="WP_399656979.1">
    <property type="nucleotide sequence ID" value="NZ_JBITYG010000015.1"/>
</dbReference>
<name>A0ABW8CJC6_9ACTN</name>
<evidence type="ECO:0000313" key="2">
    <source>
        <dbReference type="EMBL" id="MFI9105912.1"/>
    </source>
</evidence>
<evidence type="ECO:0000259" key="1">
    <source>
        <dbReference type="Pfam" id="PF04149"/>
    </source>
</evidence>
<reference evidence="2 3" key="1">
    <citation type="submission" date="2024-10" db="EMBL/GenBank/DDBJ databases">
        <title>The Natural Products Discovery Center: Release of the First 8490 Sequenced Strains for Exploring Actinobacteria Biosynthetic Diversity.</title>
        <authorList>
            <person name="Kalkreuter E."/>
            <person name="Kautsar S.A."/>
            <person name="Yang D."/>
            <person name="Bader C.D."/>
            <person name="Teijaro C.N."/>
            <person name="Fluegel L."/>
            <person name="Davis C.M."/>
            <person name="Simpson J.R."/>
            <person name="Lauterbach L."/>
            <person name="Steele A.D."/>
            <person name="Gui C."/>
            <person name="Meng S."/>
            <person name="Li G."/>
            <person name="Viehrig K."/>
            <person name="Ye F."/>
            <person name="Su P."/>
            <person name="Kiefer A.F."/>
            <person name="Nichols A."/>
            <person name="Cepeda A.J."/>
            <person name="Yan W."/>
            <person name="Fan B."/>
            <person name="Jiang Y."/>
            <person name="Adhikari A."/>
            <person name="Zheng C.-J."/>
            <person name="Schuster L."/>
            <person name="Cowan T.M."/>
            <person name="Smanski M.J."/>
            <person name="Chevrette M.G."/>
            <person name="De Carvalho L.P.S."/>
            <person name="Shen B."/>
        </authorList>
    </citation>
    <scope>NUCLEOTIDE SEQUENCE [LARGE SCALE GENOMIC DNA]</scope>
    <source>
        <strain evidence="2 3">NPDC053399</strain>
    </source>
</reference>
<accession>A0ABW8CJC6</accession>
<comment type="caution">
    <text evidence="2">The sequence shown here is derived from an EMBL/GenBank/DDBJ whole genome shotgun (WGS) entry which is preliminary data.</text>
</comment>
<dbReference type="InterPro" id="IPR007278">
    <property type="entry name" value="DUF397"/>
</dbReference>
<dbReference type="Pfam" id="PF04149">
    <property type="entry name" value="DUF397"/>
    <property type="match status" value="2"/>
</dbReference>
<gene>
    <name evidence="2" type="ORF">ACIGXA_35945</name>
</gene>
<feature type="domain" description="DUF397" evidence="1">
    <location>
        <begin position="4"/>
        <end position="23"/>
    </location>
</feature>
<sequence length="81" mass="8453">MNDLVWFKSTYSGASGGECVEIAYDWRKSTHSGGSGGDCVEVAIHPTTVHIRDSKDPQGPALAVPAASWAAFVAFAASQPS</sequence>
<organism evidence="2 3">
    <name type="scientific">Streptomyces fildesensis</name>
    <dbReference type="NCBI Taxonomy" id="375757"/>
    <lineage>
        <taxon>Bacteria</taxon>
        <taxon>Bacillati</taxon>
        <taxon>Actinomycetota</taxon>
        <taxon>Actinomycetes</taxon>
        <taxon>Kitasatosporales</taxon>
        <taxon>Streptomycetaceae</taxon>
        <taxon>Streptomyces</taxon>
    </lineage>
</organism>
<dbReference type="EMBL" id="JBITYG010000015">
    <property type="protein sequence ID" value="MFI9105912.1"/>
    <property type="molecule type" value="Genomic_DNA"/>
</dbReference>
<evidence type="ECO:0000313" key="3">
    <source>
        <dbReference type="Proteomes" id="UP001614394"/>
    </source>
</evidence>
<feature type="domain" description="DUF397" evidence="1">
    <location>
        <begin position="25"/>
        <end position="76"/>
    </location>
</feature>
<dbReference type="Proteomes" id="UP001614394">
    <property type="component" value="Unassembled WGS sequence"/>
</dbReference>
<protein>
    <submittedName>
        <fullName evidence="2">DUF397 domain-containing protein</fullName>
    </submittedName>
</protein>
<proteinExistence type="predicted"/>
<keyword evidence="3" id="KW-1185">Reference proteome</keyword>